<name>A0A0U2NFP9_9GAMM</name>
<sequence length="46" mass="5388">MLTFSITLKIMAGDFLKQLTTTLHRHFYIWVLIVSLIKNLSFITFA</sequence>
<reference evidence="2 3" key="1">
    <citation type="submission" date="2015-03" db="EMBL/GenBank/DDBJ databases">
        <authorList>
            <person name="Murphy D."/>
        </authorList>
    </citation>
    <scope>NUCLEOTIDE SEQUENCE [LARGE SCALE GENOMIC DNA]</scope>
    <source>
        <strain evidence="2 3">KMM 520</strain>
    </source>
</reference>
<evidence type="ECO:0000256" key="1">
    <source>
        <dbReference type="SAM" id="Phobius"/>
    </source>
</evidence>
<keyword evidence="1" id="KW-0812">Transmembrane</keyword>
<dbReference type="Proteomes" id="UP000065261">
    <property type="component" value="Chromosome I"/>
</dbReference>
<proteinExistence type="predicted"/>
<dbReference type="AlphaFoldDB" id="A0A0U2NFP9"/>
<dbReference type="PATRIC" id="fig|1315283.4.peg.1172"/>
<dbReference type="KEGG" id="ptn:PTRA_a1355"/>
<feature type="transmembrane region" description="Helical" evidence="1">
    <location>
        <begin position="27"/>
        <end position="45"/>
    </location>
</feature>
<keyword evidence="1" id="KW-0472">Membrane</keyword>
<protein>
    <submittedName>
        <fullName evidence="2">Uncharacterized protein</fullName>
    </submittedName>
</protein>
<evidence type="ECO:0000313" key="2">
    <source>
        <dbReference type="EMBL" id="ALS32579.1"/>
    </source>
</evidence>
<accession>A0A0U2NFP9</accession>
<gene>
    <name evidence="2" type="ORF">PTRA_a1355</name>
</gene>
<organism evidence="2">
    <name type="scientific">Pseudoalteromonas translucida KMM 520</name>
    <dbReference type="NCBI Taxonomy" id="1315283"/>
    <lineage>
        <taxon>Bacteria</taxon>
        <taxon>Pseudomonadati</taxon>
        <taxon>Pseudomonadota</taxon>
        <taxon>Gammaproteobacteria</taxon>
        <taxon>Alteromonadales</taxon>
        <taxon>Pseudoalteromonadaceae</taxon>
        <taxon>Pseudoalteromonas</taxon>
    </lineage>
</organism>
<keyword evidence="1" id="KW-1133">Transmembrane helix</keyword>
<dbReference type="EMBL" id="CP011034">
    <property type="protein sequence ID" value="ALS32579.1"/>
    <property type="molecule type" value="Genomic_DNA"/>
</dbReference>
<evidence type="ECO:0000313" key="3">
    <source>
        <dbReference type="Proteomes" id="UP000065261"/>
    </source>
</evidence>